<evidence type="ECO:0000256" key="1">
    <source>
        <dbReference type="SAM" id="MobiDB-lite"/>
    </source>
</evidence>
<proteinExistence type="predicted"/>
<keyword evidence="4" id="KW-1185">Reference proteome</keyword>
<gene>
    <name evidence="3" type="ORF">N7G274_003632</name>
</gene>
<organism evidence="3 4">
    <name type="scientific">Stereocaulon virgatum</name>
    <dbReference type="NCBI Taxonomy" id="373712"/>
    <lineage>
        <taxon>Eukaryota</taxon>
        <taxon>Fungi</taxon>
        <taxon>Dikarya</taxon>
        <taxon>Ascomycota</taxon>
        <taxon>Pezizomycotina</taxon>
        <taxon>Lecanoromycetes</taxon>
        <taxon>OSLEUM clade</taxon>
        <taxon>Lecanoromycetidae</taxon>
        <taxon>Lecanorales</taxon>
        <taxon>Lecanorineae</taxon>
        <taxon>Stereocaulaceae</taxon>
        <taxon>Stereocaulon</taxon>
    </lineage>
</organism>
<feature type="region of interest" description="Disordered" evidence="1">
    <location>
        <begin position="94"/>
        <end position="118"/>
    </location>
</feature>
<accession>A0ABR4AEQ6</accession>
<feature type="compositionally biased region" description="Acidic residues" evidence="1">
    <location>
        <begin position="39"/>
        <end position="58"/>
    </location>
</feature>
<comment type="caution">
    <text evidence="3">The sequence shown here is derived from an EMBL/GenBank/DDBJ whole genome shotgun (WGS) entry which is preliminary data.</text>
</comment>
<dbReference type="Proteomes" id="UP001590950">
    <property type="component" value="Unassembled WGS sequence"/>
</dbReference>
<protein>
    <recommendedName>
        <fullName evidence="2">DUF7905 domain-containing protein</fullName>
    </recommendedName>
</protein>
<reference evidence="3 4" key="1">
    <citation type="submission" date="2024-09" db="EMBL/GenBank/DDBJ databases">
        <title>Rethinking Asexuality: The Enigmatic Case of Functional Sexual Genes in Lepraria (Stereocaulaceae).</title>
        <authorList>
            <person name="Doellman M."/>
            <person name="Sun Y."/>
            <person name="Barcenas-Pena A."/>
            <person name="Lumbsch H.T."/>
            <person name="Grewe F."/>
        </authorList>
    </citation>
    <scope>NUCLEOTIDE SEQUENCE [LARGE SCALE GENOMIC DNA]</scope>
    <source>
        <strain evidence="3 4">Mercado 3170</strain>
    </source>
</reference>
<feature type="compositionally biased region" description="Basic and acidic residues" evidence="1">
    <location>
        <begin position="25"/>
        <end position="38"/>
    </location>
</feature>
<evidence type="ECO:0000259" key="2">
    <source>
        <dbReference type="Pfam" id="PF25482"/>
    </source>
</evidence>
<dbReference type="EMBL" id="JBEFKJ010000011">
    <property type="protein sequence ID" value="KAL2043326.1"/>
    <property type="molecule type" value="Genomic_DNA"/>
</dbReference>
<feature type="domain" description="DUF7905" evidence="2">
    <location>
        <begin position="384"/>
        <end position="696"/>
    </location>
</feature>
<sequence>MSNSSTSGKMPNRKKKENIPIEILNAREWDPNYRKEDHPSDDESDNGDYFDPDEDYDYEYSVPSMSDGSEANMTAAQKLSNTTNHNNGFRQVSYRHSSKRASGPYGSALNGRKENQHRARPKPIFNYKKDNLAKAAFRKKQPPNSKYTLRKLCHKIEPNQAKMYNSIEEIGERLGSFVQPPQHDHDKDLLIWGNAAQVQKTIAALQHVFGPQDMTQESTAKEKFVSEPSTIGTKYKTKQSKLEKEAMIQKFQQVPEASHVYPYTGSFLWPVDEVRPEELFGSSFEAFDPLRFQYKCHIVFDNKLSVFKVLTNDSESVKKSLRRIEGTMKEFIAKNHHRRCVEYLVDPPSLSAMKQDIRILPGPSLSKIPTMAGKILDSKASERYVEKSKELRFKNNHRLERALRKTISNLPYYRGQLRMRIYFGTFALSQFKWPENASSVPFEQFMENMALSNTKGGIQKDLHIENDAATVMSRVYEAQNLFLPVSNSIDKLIEVVPSIGARFEFQELNQPTMLLDVELNAASLEEGHERTQALWTRADRRDNTTLLDVFIVQVDGGSSCKLHVSNEHTIDDSRTTSKMRDFASSIKVKIPPKIKPELTGHKVVQWEQDLPGTMYPTSFEQKISFKYRLVRNTDWMFEIARYDSFGNPKDEKTPVNTHWAATLWNTDWDSTLLANASLEIGQSAIWDPKLATFFPRPTHNASHDQRIDPGLLEFLDTLRTITSFLDGLKELPHMRE</sequence>
<dbReference type="Pfam" id="PF25482">
    <property type="entry name" value="DUF7905"/>
    <property type="match status" value="1"/>
</dbReference>
<feature type="region of interest" description="Disordered" evidence="1">
    <location>
        <begin position="1"/>
        <end position="69"/>
    </location>
</feature>
<evidence type="ECO:0000313" key="3">
    <source>
        <dbReference type="EMBL" id="KAL2043326.1"/>
    </source>
</evidence>
<name>A0ABR4AEQ6_9LECA</name>
<evidence type="ECO:0000313" key="4">
    <source>
        <dbReference type="Proteomes" id="UP001590950"/>
    </source>
</evidence>
<dbReference type="InterPro" id="IPR057227">
    <property type="entry name" value="DUF7905"/>
</dbReference>